<dbReference type="PANTHER" id="PTHR32026:SF10">
    <property type="entry name" value="METHYLTRANSFERASE-LIKE PROTEIN 24-RELATED"/>
    <property type="match status" value="1"/>
</dbReference>
<dbReference type="InterPro" id="IPR006342">
    <property type="entry name" value="FkbM_mtfrase"/>
</dbReference>
<dbReference type="SUPFAM" id="SSF53335">
    <property type="entry name" value="S-adenosyl-L-methionine-dependent methyltransferases"/>
    <property type="match status" value="1"/>
</dbReference>
<dbReference type="AlphaFoldDB" id="A0A381QM85"/>
<dbReference type="EMBL" id="UINC01001427">
    <property type="protein sequence ID" value="SUZ80476.1"/>
    <property type="molecule type" value="Genomic_DNA"/>
</dbReference>
<protein>
    <recommendedName>
        <fullName evidence="1">Methyltransferase FkbM domain-containing protein</fullName>
    </recommendedName>
</protein>
<evidence type="ECO:0000313" key="2">
    <source>
        <dbReference type="EMBL" id="SUZ80476.1"/>
    </source>
</evidence>
<gene>
    <name evidence="2" type="ORF">METZ01_LOCUS33330</name>
</gene>
<accession>A0A381QM85</accession>
<reference evidence="2" key="1">
    <citation type="submission" date="2018-05" db="EMBL/GenBank/DDBJ databases">
        <authorList>
            <person name="Lanie J.A."/>
            <person name="Ng W.-L."/>
            <person name="Kazmierczak K.M."/>
            <person name="Andrzejewski T.M."/>
            <person name="Davidsen T.M."/>
            <person name="Wayne K.J."/>
            <person name="Tettelin H."/>
            <person name="Glass J.I."/>
            <person name="Rusch D."/>
            <person name="Podicherti R."/>
            <person name="Tsui H.-C.T."/>
            <person name="Winkler M.E."/>
        </authorList>
    </citation>
    <scope>NUCLEOTIDE SEQUENCE</scope>
</reference>
<feature type="domain" description="Methyltransferase FkbM" evidence="1">
    <location>
        <begin position="75"/>
        <end position="221"/>
    </location>
</feature>
<organism evidence="2">
    <name type="scientific">marine metagenome</name>
    <dbReference type="NCBI Taxonomy" id="408172"/>
    <lineage>
        <taxon>unclassified sequences</taxon>
        <taxon>metagenomes</taxon>
        <taxon>ecological metagenomes</taxon>
    </lineage>
</organism>
<dbReference type="Gene3D" id="3.40.50.150">
    <property type="entry name" value="Vaccinia Virus protein VP39"/>
    <property type="match status" value="1"/>
</dbReference>
<dbReference type="PANTHER" id="PTHR32026">
    <property type="entry name" value="METHYLTRANSFERASE-LIKE PROTEIN 24"/>
    <property type="match status" value="1"/>
</dbReference>
<dbReference type="InterPro" id="IPR026913">
    <property type="entry name" value="METTL24"/>
</dbReference>
<dbReference type="InterPro" id="IPR029063">
    <property type="entry name" value="SAM-dependent_MTases_sf"/>
</dbReference>
<sequence>MSFKLKEHRFFWPIKLFLKRLFGRELRISPGIKTNTLFLDEWEICPDFIDKNSIIFSLGVGDSIVFDMKLIETFKSTVYAFDPTPFAKEWIKKQPSSENFNFFPWAVSGEDRLLEMYQRINRKGEKSKVMWTEIRGDHDNPLVIQVESYSLDSIMKKLNVNKIDLLKMDVEGSEYEIIDTILDMNNKPSQLLVEFHHRFPNIGFEKTNNAIKNLHKIGYRIFSVSKTGRELGFIQKNLFSDL</sequence>
<dbReference type="NCBIfam" id="TIGR01444">
    <property type="entry name" value="fkbM_fam"/>
    <property type="match status" value="1"/>
</dbReference>
<dbReference type="Pfam" id="PF05050">
    <property type="entry name" value="Methyltransf_21"/>
    <property type="match status" value="1"/>
</dbReference>
<name>A0A381QM85_9ZZZZ</name>
<proteinExistence type="predicted"/>
<evidence type="ECO:0000259" key="1">
    <source>
        <dbReference type="Pfam" id="PF05050"/>
    </source>
</evidence>